<proteinExistence type="predicted"/>
<sequence>EGVRKRELYIRYYNVYINVCMQNCTVGAAYTNSVPFADRGKRHRQCCGRLGLHTQCEYRQVVKAVNAVEWQLMRT</sequence>
<protein>
    <submittedName>
        <fullName evidence="1">Uncharacterized protein</fullName>
    </submittedName>
</protein>
<comment type="caution">
    <text evidence="1">The sequence shown here is derived from an EMBL/GenBank/DDBJ whole genome shotgun (WGS) entry which is preliminary data.</text>
</comment>
<feature type="non-terminal residue" evidence="1">
    <location>
        <position position="1"/>
    </location>
</feature>
<organism evidence="1 2">
    <name type="scientific">Batillaria attramentaria</name>
    <dbReference type="NCBI Taxonomy" id="370345"/>
    <lineage>
        <taxon>Eukaryota</taxon>
        <taxon>Metazoa</taxon>
        <taxon>Spiralia</taxon>
        <taxon>Lophotrochozoa</taxon>
        <taxon>Mollusca</taxon>
        <taxon>Gastropoda</taxon>
        <taxon>Caenogastropoda</taxon>
        <taxon>Sorbeoconcha</taxon>
        <taxon>Cerithioidea</taxon>
        <taxon>Batillariidae</taxon>
        <taxon>Batillaria</taxon>
    </lineage>
</organism>
<evidence type="ECO:0000313" key="2">
    <source>
        <dbReference type="Proteomes" id="UP001519460"/>
    </source>
</evidence>
<dbReference type="Proteomes" id="UP001519460">
    <property type="component" value="Unassembled WGS sequence"/>
</dbReference>
<evidence type="ECO:0000313" key="1">
    <source>
        <dbReference type="EMBL" id="KAK7476174.1"/>
    </source>
</evidence>
<keyword evidence="2" id="KW-1185">Reference proteome</keyword>
<name>A0ABD0JMV3_9CAEN</name>
<dbReference type="AlphaFoldDB" id="A0ABD0JMV3"/>
<dbReference type="EMBL" id="JACVVK020000383">
    <property type="protein sequence ID" value="KAK7476174.1"/>
    <property type="molecule type" value="Genomic_DNA"/>
</dbReference>
<gene>
    <name evidence="1" type="ORF">BaRGS_00032598</name>
</gene>
<accession>A0ABD0JMV3</accession>
<reference evidence="1 2" key="1">
    <citation type="journal article" date="2023" name="Sci. Data">
        <title>Genome assembly of the Korean intertidal mud-creeper Batillaria attramentaria.</title>
        <authorList>
            <person name="Patra A.K."/>
            <person name="Ho P.T."/>
            <person name="Jun S."/>
            <person name="Lee S.J."/>
            <person name="Kim Y."/>
            <person name="Won Y.J."/>
        </authorList>
    </citation>
    <scope>NUCLEOTIDE SEQUENCE [LARGE SCALE GENOMIC DNA]</scope>
    <source>
        <strain evidence="1">Wonlab-2016</strain>
    </source>
</reference>